<reference evidence="4" key="1">
    <citation type="submission" date="2025-08" db="UniProtKB">
        <authorList>
            <consortium name="RefSeq"/>
        </authorList>
    </citation>
    <scope>IDENTIFICATION</scope>
</reference>
<dbReference type="InterPro" id="IPR028026">
    <property type="entry name" value="DUF4502"/>
</dbReference>
<evidence type="ECO:0000313" key="4">
    <source>
        <dbReference type="RefSeq" id="XP_065670557.1"/>
    </source>
</evidence>
<evidence type="ECO:0000313" key="3">
    <source>
        <dbReference type="Proteomes" id="UP001652625"/>
    </source>
</evidence>
<feature type="domain" description="DUF4502" evidence="2">
    <location>
        <begin position="192"/>
        <end position="256"/>
    </location>
</feature>
<feature type="region of interest" description="Disordered" evidence="1">
    <location>
        <begin position="1"/>
        <end position="48"/>
    </location>
</feature>
<accession>A0ABM4D8B2</accession>
<organism evidence="3 4">
    <name type="scientific">Hydra vulgaris</name>
    <name type="common">Hydra</name>
    <name type="synonym">Hydra attenuata</name>
    <dbReference type="NCBI Taxonomy" id="6087"/>
    <lineage>
        <taxon>Eukaryota</taxon>
        <taxon>Metazoa</taxon>
        <taxon>Cnidaria</taxon>
        <taxon>Hydrozoa</taxon>
        <taxon>Hydroidolina</taxon>
        <taxon>Anthoathecata</taxon>
        <taxon>Aplanulata</taxon>
        <taxon>Hydridae</taxon>
        <taxon>Hydra</taxon>
    </lineage>
</organism>
<gene>
    <name evidence="4" type="primary">LOC101241672</name>
</gene>
<protein>
    <submittedName>
        <fullName evidence="4">Uncharacterized protein LOC101241672 isoform X3</fullName>
    </submittedName>
</protein>
<dbReference type="PANTHER" id="PTHR34347:SF1">
    <property type="entry name" value="DNA REPAIR-SCAFFOLDING PROTEIN"/>
    <property type="match status" value="1"/>
</dbReference>
<dbReference type="GeneID" id="101241672"/>
<proteinExistence type="predicted"/>
<dbReference type="Proteomes" id="UP001652625">
    <property type="component" value="Chromosome 12"/>
</dbReference>
<name>A0ABM4D8B2_HYDVU</name>
<dbReference type="PANTHER" id="PTHR34347">
    <property type="entry name" value="DNA REPAIR-SCAFFOLDING PROTEIN SPIDR"/>
    <property type="match status" value="1"/>
</dbReference>
<dbReference type="Pfam" id="PF14950">
    <property type="entry name" value="DUF4502"/>
    <property type="match status" value="1"/>
</dbReference>
<evidence type="ECO:0000259" key="2">
    <source>
        <dbReference type="Pfam" id="PF14950"/>
    </source>
</evidence>
<dbReference type="RefSeq" id="XP_065670557.1">
    <property type="nucleotide sequence ID" value="XM_065814485.1"/>
</dbReference>
<dbReference type="InterPro" id="IPR053054">
    <property type="entry name" value="DNA_repair-scaffolding"/>
</dbReference>
<keyword evidence="3" id="KW-1185">Reference proteome</keyword>
<sequence length="784" mass="89424">MKRKAKNQPWSSLKKSSEIVRPIPNSTNETSRNLKSDSEDEIFGFSSDSDNERKEKKLLKIVEKVINVDDKIIELKKNQRELNSTTESDILIDEFNEVVSSAEKLDNTIVDEFNESIDEFNEIITSTEKLNKIVVEEFNESIEFNKTVLPISEELIDVLTPSQSTNNEVVSNKTSQNVCKVDESLNESVLFKKKKKVIKGGFAERLQKLVSREKSDLAFWKHDSGKKIDSEQVIYMHVLNNKSVSSVRIIICQLFDSTEVYLVMPEVTASYLKIKSKVTLKITPPWKRIFCKDIGKVVLLCAYKVNILPNYPVSKTKAASDLLIFSNEQLMSNSPHQTYDDYDTYVASKTVSKKSVTHSSINYAIKQKNDFISFTARIQRVFKRVVFKLQYNKHTFVQRLCQQKEEEIFHVLFVQDNNGMYAEIILPSQVFHNIIWKQAVSDGVNGVYKFENLIELNLKTNLKSISVASMLKSMDSLHKFNLNPESHSKNSLPPHLYTFKVNEFSLCNFLGSCDSFEVPYVPYFKVQCPLTFNQDIRGSFMLRLVSITSDSFNQITDDVLKQECYFYGYCEIKQCNILHVVRKFSSCLVPQNLIVDVCLKEPQLKFNMHSVFFTDVFIKDQKLTADMFSTINHTYNNQDKLSKKLELISSMCLSLKKGDLYLVEATILGLNGSNTCDVCFKSNDLTGAINKCMKCHSNIKAHSKMQLSVFLSIPQLAYASILCELLEETTSNLLSNIINQGIEECFSNSLLGKSLGIKLVQVLDIFIGEHGKSLILKEVIQLAS</sequence>
<evidence type="ECO:0000256" key="1">
    <source>
        <dbReference type="SAM" id="MobiDB-lite"/>
    </source>
</evidence>